<dbReference type="GO" id="GO:0004674">
    <property type="term" value="F:protein serine/threonine kinase activity"/>
    <property type="evidence" value="ECO:0007669"/>
    <property type="project" value="UniProtKB-KW"/>
</dbReference>
<dbReference type="PROSITE" id="PS00108">
    <property type="entry name" value="PROTEIN_KINASE_ST"/>
    <property type="match status" value="1"/>
</dbReference>
<protein>
    <submittedName>
        <fullName evidence="2">Putative serine/threonine protein kinase</fullName>
    </submittedName>
</protein>
<evidence type="ECO:0000259" key="1">
    <source>
        <dbReference type="PROSITE" id="PS50011"/>
    </source>
</evidence>
<dbReference type="EMBL" id="MK500600">
    <property type="protein sequence ID" value="QBK93622.1"/>
    <property type="molecule type" value="Genomic_DNA"/>
</dbReference>
<keyword evidence="2" id="KW-0808">Transferase</keyword>
<dbReference type="SMART" id="SM00220">
    <property type="entry name" value="S_TKc"/>
    <property type="match status" value="1"/>
</dbReference>
<dbReference type="CDD" id="cd00180">
    <property type="entry name" value="PKc"/>
    <property type="match status" value="1"/>
</dbReference>
<gene>
    <name evidence="2" type="ORF">LCPAC404_03260</name>
</gene>
<keyword evidence="2" id="KW-0418">Kinase</keyword>
<dbReference type="PROSITE" id="PS50011">
    <property type="entry name" value="PROTEIN_KINASE_DOM"/>
    <property type="match status" value="1"/>
</dbReference>
<dbReference type="GO" id="GO:0005524">
    <property type="term" value="F:ATP binding"/>
    <property type="evidence" value="ECO:0007669"/>
    <property type="project" value="InterPro"/>
</dbReference>
<accession>A0A481ZEF5</accession>
<sequence>MMSIDDESYVPIKDIDDSGVFSLVTEVIGKSSNKKFAIKQYKDTYDECPFVFELECFGLNCPYIIRGKNLLETFTIDDDPQETIGVVLDIAEGDGVWLVNNSDIDMDMKRRMFAQAVIAIHYLHECRVLHLDVKPSNFLVFKEKSGYKMMLTDFSLSIQIPRDSEVAPFDIDRINVAVRPPEYNCKGYNMKHDVWALGLSLLFMSVNSTAYRKKYRGKLEEGILDKIVNKLFKMNTDTDFIDLIKCMLNRDPKKRYSMSDVIQHRFIQREIKENEFQVSYPTTTYRKVEKTSHITMKEFHLWCVTKDVSSNISTLAGIILHKNNSLLENVFMNQYDNKFKVMIKWAISLSISRELIQNNSDSAEFIDKLFMNECDVGSFSKLILEMKLMFIAEKYQLVYEGKEKGLMYLDH</sequence>
<dbReference type="PANTHER" id="PTHR44167">
    <property type="entry name" value="OVARIAN-SPECIFIC SERINE/THREONINE-PROTEIN KINASE LOK-RELATED"/>
    <property type="match status" value="1"/>
</dbReference>
<proteinExistence type="predicted"/>
<dbReference type="InterPro" id="IPR011009">
    <property type="entry name" value="Kinase-like_dom_sf"/>
</dbReference>
<dbReference type="Gene3D" id="1.10.510.10">
    <property type="entry name" value="Transferase(Phosphotransferase) domain 1"/>
    <property type="match status" value="1"/>
</dbReference>
<feature type="domain" description="Protein kinase" evidence="1">
    <location>
        <begin position="10"/>
        <end position="267"/>
    </location>
</feature>
<dbReference type="InterPro" id="IPR008271">
    <property type="entry name" value="Ser/Thr_kinase_AS"/>
</dbReference>
<dbReference type="Pfam" id="PF00069">
    <property type="entry name" value="Pkinase"/>
    <property type="match status" value="1"/>
</dbReference>
<keyword evidence="2" id="KW-0723">Serine/threonine-protein kinase</keyword>
<organism evidence="2">
    <name type="scientific">Pithovirus LCPAC404</name>
    <dbReference type="NCBI Taxonomy" id="2506597"/>
    <lineage>
        <taxon>Viruses</taxon>
        <taxon>Pithoviruses</taxon>
    </lineage>
</organism>
<evidence type="ECO:0000313" key="2">
    <source>
        <dbReference type="EMBL" id="QBK93622.1"/>
    </source>
</evidence>
<reference evidence="2" key="1">
    <citation type="journal article" date="2019" name="MBio">
        <title>Virus Genomes from Deep Sea Sediments Expand the Ocean Megavirome and Support Independent Origins of Viral Gigantism.</title>
        <authorList>
            <person name="Backstrom D."/>
            <person name="Yutin N."/>
            <person name="Jorgensen S.L."/>
            <person name="Dharamshi J."/>
            <person name="Homa F."/>
            <person name="Zaremba-Niedwiedzka K."/>
            <person name="Spang A."/>
            <person name="Wolf Y.I."/>
            <person name="Koonin E.V."/>
            <person name="Ettema T.J."/>
        </authorList>
    </citation>
    <scope>NUCLEOTIDE SEQUENCE</scope>
</reference>
<name>A0A481ZEF5_9VIRU</name>
<dbReference type="InterPro" id="IPR000719">
    <property type="entry name" value="Prot_kinase_dom"/>
</dbReference>
<dbReference type="PANTHER" id="PTHR44167:SF24">
    <property type="entry name" value="SERINE_THREONINE-PROTEIN KINASE CHK2"/>
    <property type="match status" value="1"/>
</dbReference>
<dbReference type="SUPFAM" id="SSF56112">
    <property type="entry name" value="Protein kinase-like (PK-like)"/>
    <property type="match status" value="1"/>
</dbReference>